<evidence type="ECO:0000313" key="3">
    <source>
        <dbReference type="Proteomes" id="UP000465112"/>
    </source>
</evidence>
<evidence type="ECO:0000313" key="2">
    <source>
        <dbReference type="EMBL" id="KAF1378077.1"/>
    </source>
</evidence>
<feature type="compositionally biased region" description="Basic and acidic residues" evidence="1">
    <location>
        <begin position="54"/>
        <end position="64"/>
    </location>
</feature>
<protein>
    <recommendedName>
        <fullName evidence="4">CxC3 like cysteine cluster domain-containing protein</fullName>
    </recommendedName>
</protein>
<feature type="compositionally biased region" description="Polar residues" evidence="1">
    <location>
        <begin position="101"/>
        <end position="110"/>
    </location>
</feature>
<gene>
    <name evidence="2" type="ORF">PFLUV_G00185900</name>
</gene>
<dbReference type="PANTHER" id="PTHR33104:SF2">
    <property type="entry name" value="CXC3 LIKE CYSTEINE CLUSTER DOMAIN-CONTAINING PROTEIN"/>
    <property type="match status" value="1"/>
</dbReference>
<evidence type="ECO:0008006" key="4">
    <source>
        <dbReference type="Google" id="ProtNLM"/>
    </source>
</evidence>
<feature type="region of interest" description="Disordered" evidence="1">
    <location>
        <begin position="28"/>
        <end position="110"/>
    </location>
</feature>
<dbReference type="CDD" id="cd19757">
    <property type="entry name" value="Bbox1"/>
    <property type="match status" value="1"/>
</dbReference>
<accession>A0A6A5DUI5</accession>
<comment type="caution">
    <text evidence="2">The sequence shown here is derived from an EMBL/GenBank/DDBJ whole genome shotgun (WGS) entry which is preliminary data.</text>
</comment>
<feature type="compositionally biased region" description="Low complexity" evidence="1">
    <location>
        <begin position="39"/>
        <end position="52"/>
    </location>
</feature>
<proteinExistence type="predicted"/>
<dbReference type="PANTHER" id="PTHR33104">
    <property type="entry name" value="SI:DKEY-29D5.2"/>
    <property type="match status" value="1"/>
</dbReference>
<dbReference type="InterPro" id="IPR040521">
    <property type="entry name" value="KDZ"/>
</dbReference>
<name>A0A6A5DUI5_PERFL</name>
<feature type="compositionally biased region" description="Polar residues" evidence="1">
    <location>
        <begin position="81"/>
        <end position="92"/>
    </location>
</feature>
<evidence type="ECO:0000256" key="1">
    <source>
        <dbReference type="SAM" id="MobiDB-lite"/>
    </source>
</evidence>
<dbReference type="Pfam" id="PF18758">
    <property type="entry name" value="KDZ"/>
    <property type="match status" value="1"/>
</dbReference>
<reference evidence="2 3" key="1">
    <citation type="submission" date="2019-06" db="EMBL/GenBank/DDBJ databases">
        <title>A chromosome-scale genome assembly of the European perch, Perca fluviatilis.</title>
        <authorList>
            <person name="Roques C."/>
            <person name="Zahm M."/>
            <person name="Cabau C."/>
            <person name="Klopp C."/>
            <person name="Bouchez O."/>
            <person name="Donnadieu C."/>
            <person name="Kuhl H."/>
            <person name="Gislard M."/>
            <person name="Guendouz S."/>
            <person name="Journot L."/>
            <person name="Haffray P."/>
            <person name="Bestin A."/>
            <person name="Morvezen R."/>
            <person name="Feron R."/>
            <person name="Wen M."/>
            <person name="Jouanno E."/>
            <person name="Herpin A."/>
            <person name="Schartl M."/>
            <person name="Postlethwait J."/>
            <person name="Schaerlinger B."/>
            <person name="Chardard D."/>
            <person name="Lecocq T."/>
            <person name="Poncet C."/>
            <person name="Jaffrelo L."/>
            <person name="Lampietro C."/>
            <person name="Guiguen Y."/>
        </authorList>
    </citation>
    <scope>NUCLEOTIDE SEQUENCE [LARGE SCALE GENOMIC DNA]</scope>
    <source>
        <tissue evidence="2">Blood</tissue>
    </source>
</reference>
<keyword evidence="3" id="KW-1185">Reference proteome</keyword>
<organism evidence="2 3">
    <name type="scientific">Perca fluviatilis</name>
    <name type="common">European perch</name>
    <dbReference type="NCBI Taxonomy" id="8168"/>
    <lineage>
        <taxon>Eukaryota</taxon>
        <taxon>Metazoa</taxon>
        <taxon>Chordata</taxon>
        <taxon>Craniata</taxon>
        <taxon>Vertebrata</taxon>
        <taxon>Euteleostomi</taxon>
        <taxon>Actinopterygii</taxon>
        <taxon>Neopterygii</taxon>
        <taxon>Teleostei</taxon>
        <taxon>Neoteleostei</taxon>
        <taxon>Acanthomorphata</taxon>
        <taxon>Eupercaria</taxon>
        <taxon>Perciformes</taxon>
        <taxon>Percoidei</taxon>
        <taxon>Percidae</taxon>
        <taxon>Percinae</taxon>
        <taxon>Perca</taxon>
    </lineage>
</organism>
<sequence>MSDPELDCLLKEMSDVVDEAEHQAHLQNLQQLISQSAEPSTSQPSTSHPSNSKQDVRWNKRDSDGNIIYGRPRSSRKQAGPSHSQSRKTGVSNVRAPDTSGEVTSDFPSVTAESFLQELKRSLGEDIHEDETPPQASTDWSTRKSLISGWWEKERPRLVNTMVAGQHAATRICQHCGNGPAIIRCCDCRPHPFLCGQCDVRVHRGQVFHNRDSMTHGFFHPLPPTTCVVERVLTQCERLVPLEMPETICGCLRGSSTVNAGQSIVVVTMNACSPDMLAVSVDGNRKHYRFKSAARSEEQAIFDGVFIANDDDVGRFVDYVHTSTSHVSGRGVCGGQWSAARETSQKSSGKTDEEGLELAVCRHGVLLRALNMFRGEIFAYPLYLQKQMACKPVTFFAMDVACKYWPYLRRVTEKCPELQQLLTMRPFLSVFHAKAHDFKCEVKWSGAYQEGAGSTLGEEVEQCNAFLSRIAVTTKHMSKAGRIDMLTVMAMRWNKQKFDNLASTLARRYRKATVALQCQLHNLEAMKTEMDITDNQLESWIIDINEWAEATTSPNDADVAAVASRIEELVASVKRRSQRLYKDHDGCKGRARIRRKIREEKQNLNSVVDKYNTLVPNAEKLTLDTILSDEIVWPWQLTHGDLRTKRKAFDTVMAVRRLEEEKRILIAEMNKHWKSLCTRVDTLKQMSSQLSNVTSGETWGLLQDGIQGLQSLTMKNKQANNSMAKHAKNCYVQVLTETEIYFDNDSEEYHTSSDSEQD</sequence>
<dbReference type="Proteomes" id="UP000465112">
    <property type="component" value="Chromosome 16"/>
</dbReference>
<dbReference type="AlphaFoldDB" id="A0A6A5DUI5"/>
<dbReference type="EMBL" id="VHII01000016">
    <property type="protein sequence ID" value="KAF1378077.1"/>
    <property type="molecule type" value="Genomic_DNA"/>
</dbReference>
<feature type="compositionally biased region" description="Polar residues" evidence="1">
    <location>
        <begin position="28"/>
        <end position="38"/>
    </location>
</feature>